<dbReference type="InterPro" id="IPR030673">
    <property type="entry name" value="PyroPPase_GppA_Ppx"/>
</dbReference>
<evidence type="ECO:0000313" key="5">
    <source>
        <dbReference type="Proteomes" id="UP000632858"/>
    </source>
</evidence>
<dbReference type="EMBL" id="BMFO01000001">
    <property type="protein sequence ID" value="GGF83609.1"/>
    <property type="molecule type" value="Genomic_DNA"/>
</dbReference>
<evidence type="ECO:0000259" key="2">
    <source>
        <dbReference type="Pfam" id="PF02541"/>
    </source>
</evidence>
<dbReference type="Pfam" id="PF02541">
    <property type="entry name" value="Ppx-GppA"/>
    <property type="match status" value="1"/>
</dbReference>
<dbReference type="InterPro" id="IPR048950">
    <property type="entry name" value="Ppx_GppA_C"/>
</dbReference>
<dbReference type="Gene3D" id="3.30.420.40">
    <property type="match status" value="1"/>
</dbReference>
<gene>
    <name evidence="4" type="primary">ppx</name>
    <name evidence="4" type="ORF">GCM10010960_02120</name>
</gene>
<organism evidence="4 5">
    <name type="scientific">Arenimonas maotaiensis</name>
    <dbReference type="NCBI Taxonomy" id="1446479"/>
    <lineage>
        <taxon>Bacteria</taxon>
        <taxon>Pseudomonadati</taxon>
        <taxon>Pseudomonadota</taxon>
        <taxon>Gammaproteobacteria</taxon>
        <taxon>Lysobacterales</taxon>
        <taxon>Lysobacteraceae</taxon>
        <taxon>Arenimonas</taxon>
    </lineage>
</organism>
<dbReference type="PANTHER" id="PTHR30005">
    <property type="entry name" value="EXOPOLYPHOSPHATASE"/>
    <property type="match status" value="1"/>
</dbReference>
<dbReference type="Gene3D" id="3.30.420.150">
    <property type="entry name" value="Exopolyphosphatase. Domain 2"/>
    <property type="match status" value="1"/>
</dbReference>
<sequence length="509" mass="56721">MPKTLTAATPLQLKDGDLVAAVDLGSNSFHMVVARHVLGQLRIIDRIKEHVQLADGLDAEKRLSDAAAKRALDCLALFGQRLAYVRPGNVRVVATNTIRTMVDPAAFLERAEAALGHRIDVIAGREEARLIYLGVAHDKPPRKGKRLVIDIGGGSTEFVIGKGFAVIERESLQIGCIANIKRFFPDGKLTPKQWHKAKTQIGVDMQPFMESFRRHGWKEVYGASGTIKALSDMAKVRGLSDGTLNLKILQLLRQELIGFGLINAIRWPQISASRRKSIAGGLLALEAAFEALGIESLQTSDYALREGALFDILGRNREHDPRLDSVKALQERYSIDVRQAERVEAYAVALFDQVRKYWGLSAADREALAWACRLHEIGLTVAHSQHHHHGAYLVANSDISGFSRTEQHLISVLIRNQRRGIHFKSLMTLSEARAVDALRCILLLRLAVLFYRSHSDEKIPKPKLKVERSRLSLVLSKRWLERHPLTRSDLESERAYLKAAGVGLAIVEK</sequence>
<name>A0A917FIY0_9GAMM</name>
<proteinExistence type="predicted"/>
<dbReference type="FunFam" id="3.30.420.40:FF:000023">
    <property type="entry name" value="Guanosine-5'-triphosphate,3'-diphosphate pyrophosphatase"/>
    <property type="match status" value="1"/>
</dbReference>
<dbReference type="CDD" id="cd24053">
    <property type="entry name" value="ASKHA_NBD_EcPPX-GppA-like"/>
    <property type="match status" value="1"/>
</dbReference>
<keyword evidence="1" id="KW-0378">Hydrolase</keyword>
<protein>
    <submittedName>
        <fullName evidence="4">Exopolyphosphatase</fullName>
    </submittedName>
</protein>
<evidence type="ECO:0000259" key="3">
    <source>
        <dbReference type="Pfam" id="PF21447"/>
    </source>
</evidence>
<evidence type="ECO:0000313" key="4">
    <source>
        <dbReference type="EMBL" id="GGF83609.1"/>
    </source>
</evidence>
<evidence type="ECO:0000256" key="1">
    <source>
        <dbReference type="ARBA" id="ARBA00022801"/>
    </source>
</evidence>
<comment type="caution">
    <text evidence="4">The sequence shown here is derived from an EMBL/GenBank/DDBJ whole genome shotgun (WGS) entry which is preliminary data.</text>
</comment>
<keyword evidence="5" id="KW-1185">Reference proteome</keyword>
<feature type="domain" description="Ppx/GppA phosphatase N-terminal" evidence="2">
    <location>
        <begin position="32"/>
        <end position="314"/>
    </location>
</feature>
<dbReference type="AlphaFoldDB" id="A0A917FIY0"/>
<dbReference type="InterPro" id="IPR003695">
    <property type="entry name" value="Ppx_GppA_N"/>
</dbReference>
<accession>A0A917FIY0</accession>
<dbReference type="InterPro" id="IPR050273">
    <property type="entry name" value="GppA/Ppx_hydrolase"/>
</dbReference>
<feature type="domain" description="Ppx/GppA phosphatase C-terminal" evidence="3">
    <location>
        <begin position="322"/>
        <end position="493"/>
    </location>
</feature>
<dbReference type="PIRSF" id="PIRSF001267">
    <property type="entry name" value="Pyrophosphatase_GppA_Ppx"/>
    <property type="match status" value="1"/>
</dbReference>
<dbReference type="SUPFAM" id="SSF53067">
    <property type="entry name" value="Actin-like ATPase domain"/>
    <property type="match status" value="2"/>
</dbReference>
<reference evidence="4" key="2">
    <citation type="submission" date="2020-09" db="EMBL/GenBank/DDBJ databases">
        <authorList>
            <person name="Sun Q."/>
            <person name="Zhou Y."/>
        </authorList>
    </citation>
    <scope>NUCLEOTIDE SEQUENCE</scope>
    <source>
        <strain evidence="4">CGMCC 1.12726</strain>
    </source>
</reference>
<dbReference type="GO" id="GO:0006798">
    <property type="term" value="P:polyphosphate catabolic process"/>
    <property type="evidence" value="ECO:0007669"/>
    <property type="project" value="TreeGrafter"/>
</dbReference>
<dbReference type="Pfam" id="PF21447">
    <property type="entry name" value="Ppx-GppA_III"/>
    <property type="match status" value="1"/>
</dbReference>
<dbReference type="PANTHER" id="PTHR30005:SF14">
    <property type="entry name" value="EXOPOLYPHOSPHATASE"/>
    <property type="match status" value="1"/>
</dbReference>
<reference evidence="4" key="1">
    <citation type="journal article" date="2014" name="Int. J. Syst. Evol. Microbiol.">
        <title>Complete genome sequence of Corynebacterium casei LMG S-19264T (=DSM 44701T), isolated from a smear-ripened cheese.</title>
        <authorList>
            <consortium name="US DOE Joint Genome Institute (JGI-PGF)"/>
            <person name="Walter F."/>
            <person name="Albersmeier A."/>
            <person name="Kalinowski J."/>
            <person name="Ruckert C."/>
        </authorList>
    </citation>
    <scope>NUCLEOTIDE SEQUENCE</scope>
    <source>
        <strain evidence="4">CGMCC 1.12726</strain>
    </source>
</reference>
<dbReference type="Gene3D" id="1.10.3210.10">
    <property type="entry name" value="Hypothetical protein af1432"/>
    <property type="match status" value="1"/>
</dbReference>
<dbReference type="GO" id="GO:0004309">
    <property type="term" value="F:exopolyphosphatase activity"/>
    <property type="evidence" value="ECO:0007669"/>
    <property type="project" value="TreeGrafter"/>
</dbReference>
<dbReference type="InterPro" id="IPR043129">
    <property type="entry name" value="ATPase_NBD"/>
</dbReference>
<dbReference type="SUPFAM" id="SSF109604">
    <property type="entry name" value="HD-domain/PDEase-like"/>
    <property type="match status" value="1"/>
</dbReference>
<dbReference type="Proteomes" id="UP000632858">
    <property type="component" value="Unassembled WGS sequence"/>
</dbReference>